<protein>
    <submittedName>
        <fullName evidence="2">Dehydrogenase</fullName>
    </submittedName>
</protein>
<keyword evidence="3" id="KW-1185">Reference proteome</keyword>
<dbReference type="Gene3D" id="3.50.50.60">
    <property type="entry name" value="FAD/NAD(P)-binding domain"/>
    <property type="match status" value="1"/>
</dbReference>
<reference evidence="2 3" key="1">
    <citation type="journal article" date="2011" name="J. Bacteriol.">
        <title>Draft genome sequence of Sporolactobacillus inulinus strain CASD, an efficient D-lactic acid-producing bacterium with high-concentration lactate tolerance capability.</title>
        <authorList>
            <person name="Yu B."/>
            <person name="Su F."/>
            <person name="Wang L."/>
            <person name="Xu K."/>
            <person name="Zhao B."/>
            <person name="Xu P."/>
        </authorList>
    </citation>
    <scope>NUCLEOTIDE SEQUENCE [LARGE SCALE GENOMIC DNA]</scope>
    <source>
        <strain evidence="2 3">CASD</strain>
    </source>
</reference>
<dbReference type="GO" id="GO:0016628">
    <property type="term" value="F:oxidoreductase activity, acting on the CH-CH group of donors, NAD or NADP as acceptor"/>
    <property type="evidence" value="ECO:0007669"/>
    <property type="project" value="InterPro"/>
</dbReference>
<dbReference type="Pfam" id="PF01494">
    <property type="entry name" value="FAD_binding_3"/>
    <property type="match status" value="1"/>
</dbReference>
<proteinExistence type="predicted"/>
<dbReference type="InterPro" id="IPR011777">
    <property type="entry name" value="Geranylgeranyl_Rdtase_fam"/>
</dbReference>
<name>A0A0U1QMT6_9BACL</name>
<dbReference type="Proteomes" id="UP000035553">
    <property type="component" value="Unassembled WGS sequence"/>
</dbReference>
<feature type="domain" description="FAD-binding" evidence="1">
    <location>
        <begin position="6"/>
        <end position="167"/>
    </location>
</feature>
<comment type="caution">
    <text evidence="2">The sequence shown here is derived from an EMBL/GenBank/DDBJ whole genome shotgun (WGS) entry which is preliminary data.</text>
</comment>
<organism evidence="2 3">
    <name type="scientific">Sporolactobacillus inulinus CASD</name>
    <dbReference type="NCBI Taxonomy" id="1069536"/>
    <lineage>
        <taxon>Bacteria</taxon>
        <taxon>Bacillati</taxon>
        <taxon>Bacillota</taxon>
        <taxon>Bacilli</taxon>
        <taxon>Bacillales</taxon>
        <taxon>Sporolactobacillaceae</taxon>
        <taxon>Sporolactobacillus</taxon>
    </lineage>
</organism>
<gene>
    <name evidence="2" type="ORF">SINU_10895</name>
</gene>
<evidence type="ECO:0000313" key="3">
    <source>
        <dbReference type="Proteomes" id="UP000035553"/>
    </source>
</evidence>
<dbReference type="STRING" id="1069536.SINU_10895"/>
<dbReference type="GO" id="GO:0071949">
    <property type="term" value="F:FAD binding"/>
    <property type="evidence" value="ECO:0007669"/>
    <property type="project" value="InterPro"/>
</dbReference>
<dbReference type="PANTHER" id="PTHR42685">
    <property type="entry name" value="GERANYLGERANYL DIPHOSPHATE REDUCTASE"/>
    <property type="match status" value="1"/>
</dbReference>
<dbReference type="InterPro" id="IPR036188">
    <property type="entry name" value="FAD/NAD-bd_sf"/>
</dbReference>
<dbReference type="AlphaFoldDB" id="A0A0U1QMT6"/>
<dbReference type="PANTHER" id="PTHR42685:SF22">
    <property type="entry name" value="CONDITIONED MEDIUM FACTOR RECEPTOR 1"/>
    <property type="match status" value="1"/>
</dbReference>
<accession>A0A0U1QMT6</accession>
<dbReference type="EMBL" id="AFVQ02000154">
    <property type="protein sequence ID" value="KLI01906.1"/>
    <property type="molecule type" value="Genomic_DNA"/>
</dbReference>
<dbReference type="PRINTS" id="PR00420">
    <property type="entry name" value="RNGMNOXGNASE"/>
</dbReference>
<evidence type="ECO:0000313" key="2">
    <source>
        <dbReference type="EMBL" id="KLI01906.1"/>
    </source>
</evidence>
<dbReference type="SUPFAM" id="SSF51905">
    <property type="entry name" value="FAD/NAD(P)-binding domain"/>
    <property type="match status" value="1"/>
</dbReference>
<dbReference type="RefSeq" id="WP_010023123.1">
    <property type="nucleotide sequence ID" value="NZ_AFVQ02000154.1"/>
</dbReference>
<evidence type="ECO:0000259" key="1">
    <source>
        <dbReference type="Pfam" id="PF01494"/>
    </source>
</evidence>
<sequence>MDSKIYDVIIVGAGPGGSSLAAKLAEVGLHVLILEKQSFPRYKVCGGGVTKRALLKMPIDITPIIRDQITSLITVEGNHDIQEFKHKTPFIYMVMRDELDQLLAKHAVDCGAELKEDSFVKRVVEYGGRVDVFTRDEKYSGRYLVGADGVNSIVAKQVGLMSERRKALALEYEFRCDQATNAKYKNKVIIDYTRVPDGYIWIFPKNGILSAGIGSYSLSQKLMSKYLLSFLDHQEMSGDLLSAKGSFLSAGGTRQPIMTQRTALIGDAAGLVDSFAGEGIYYALWSAELLSDHLIKSIRDRYSEAFLTYQRDVDLTIMPELSTLDQFGRKFYKNPKLMQKIVSRFPKLLSLVFDVLEGKRDYSKLYKKFNIVKSYGHFLNLKSSIFT</sequence>
<dbReference type="NCBIfam" id="TIGR02032">
    <property type="entry name" value="GG-red-SF"/>
    <property type="match status" value="1"/>
</dbReference>
<dbReference type="OrthoDB" id="9806565at2"/>
<dbReference type="InterPro" id="IPR050407">
    <property type="entry name" value="Geranylgeranyl_reductase"/>
</dbReference>
<dbReference type="InterPro" id="IPR002938">
    <property type="entry name" value="FAD-bd"/>
</dbReference>